<keyword evidence="3" id="KW-0677">Repeat</keyword>
<evidence type="ECO:0000313" key="9">
    <source>
        <dbReference type="WBParaSite" id="TCNE_0001576701-mRNA-1"/>
    </source>
</evidence>
<keyword evidence="8" id="KW-1185">Reference proteome</keyword>
<dbReference type="Gene3D" id="2.60.40.150">
    <property type="entry name" value="C2 domain"/>
    <property type="match status" value="1"/>
</dbReference>
<keyword evidence="4" id="KW-1133">Transmembrane helix</keyword>
<proteinExistence type="predicted"/>
<evidence type="ECO:0000256" key="5">
    <source>
        <dbReference type="ARBA" id="ARBA00023136"/>
    </source>
</evidence>
<dbReference type="Proteomes" id="UP000050794">
    <property type="component" value="Unassembled WGS sequence"/>
</dbReference>
<dbReference type="InterPro" id="IPR035892">
    <property type="entry name" value="C2_domain_sf"/>
</dbReference>
<dbReference type="GO" id="GO:0007009">
    <property type="term" value="P:plasma membrane organization"/>
    <property type="evidence" value="ECO:0007669"/>
    <property type="project" value="TreeGrafter"/>
</dbReference>
<dbReference type="InterPro" id="IPR000008">
    <property type="entry name" value="C2_dom"/>
</dbReference>
<keyword evidence="5" id="KW-0472">Membrane</keyword>
<gene>
    <name evidence="7" type="ORF">TCNE_LOCUS15766</name>
</gene>
<dbReference type="WBParaSite" id="TCNE_0001576701-mRNA-1">
    <property type="protein sequence ID" value="TCNE_0001576701-mRNA-1"/>
    <property type="gene ID" value="TCNE_0001576701"/>
</dbReference>
<feature type="domain" description="C2" evidence="6">
    <location>
        <begin position="217"/>
        <end position="323"/>
    </location>
</feature>
<dbReference type="SUPFAM" id="SSF49562">
    <property type="entry name" value="C2 domain (Calcium/lipid-binding domain, CaLB)"/>
    <property type="match status" value="1"/>
</dbReference>
<evidence type="ECO:0000256" key="1">
    <source>
        <dbReference type="ARBA" id="ARBA00004167"/>
    </source>
</evidence>
<organism evidence="8 9">
    <name type="scientific">Toxocara canis</name>
    <name type="common">Canine roundworm</name>
    <dbReference type="NCBI Taxonomy" id="6265"/>
    <lineage>
        <taxon>Eukaryota</taxon>
        <taxon>Metazoa</taxon>
        <taxon>Ecdysozoa</taxon>
        <taxon>Nematoda</taxon>
        <taxon>Chromadorea</taxon>
        <taxon>Rhabditida</taxon>
        <taxon>Spirurina</taxon>
        <taxon>Ascaridomorpha</taxon>
        <taxon>Ascaridoidea</taxon>
        <taxon>Toxocaridae</taxon>
        <taxon>Toxocara</taxon>
    </lineage>
</organism>
<reference evidence="9" key="1">
    <citation type="submission" date="2016-06" db="UniProtKB">
        <authorList>
            <consortium name="WormBaseParasite"/>
        </authorList>
    </citation>
    <scope>IDENTIFICATION</scope>
</reference>
<dbReference type="InterPro" id="IPR037721">
    <property type="entry name" value="Ferlin"/>
</dbReference>
<comment type="subcellular location">
    <subcellularLocation>
        <location evidence="1">Membrane</location>
        <topology evidence="1">Single-pass membrane protein</topology>
    </subcellularLocation>
</comment>
<dbReference type="GO" id="GO:0016020">
    <property type="term" value="C:membrane"/>
    <property type="evidence" value="ECO:0007669"/>
    <property type="project" value="UniProtKB-SubCell"/>
</dbReference>
<dbReference type="GO" id="GO:0061025">
    <property type="term" value="P:membrane fusion"/>
    <property type="evidence" value="ECO:0007669"/>
    <property type="project" value="TreeGrafter"/>
</dbReference>
<evidence type="ECO:0000259" key="6">
    <source>
        <dbReference type="PROSITE" id="PS50004"/>
    </source>
</evidence>
<evidence type="ECO:0000256" key="2">
    <source>
        <dbReference type="ARBA" id="ARBA00022692"/>
    </source>
</evidence>
<dbReference type="PANTHER" id="PTHR12546:SF33">
    <property type="entry name" value="SPERM VESICLE FUSION PROTEIN FER-1"/>
    <property type="match status" value="1"/>
</dbReference>
<dbReference type="PROSITE" id="PS50004">
    <property type="entry name" value="C2"/>
    <property type="match status" value="1"/>
</dbReference>
<reference evidence="7 8" key="2">
    <citation type="submission" date="2018-11" db="EMBL/GenBank/DDBJ databases">
        <authorList>
            <consortium name="Pathogen Informatics"/>
        </authorList>
    </citation>
    <scope>NUCLEOTIDE SEQUENCE [LARGE SCALE GENOMIC DNA]</scope>
</reference>
<evidence type="ECO:0000256" key="3">
    <source>
        <dbReference type="ARBA" id="ARBA00022737"/>
    </source>
</evidence>
<evidence type="ECO:0000256" key="4">
    <source>
        <dbReference type="ARBA" id="ARBA00022989"/>
    </source>
</evidence>
<accession>A0A183V4U6</accession>
<dbReference type="Pfam" id="PF00168">
    <property type="entry name" value="C2"/>
    <property type="match status" value="1"/>
</dbReference>
<sequence length="323" mass="36874">MVNRTFQLSALNTAYVEVRIGDRVGYTSTVKHLKRNPNFIRPLITLDNVVLPQQLCYAPPLTFSLHQLSPVPFISAVAACNVTSFAKYLRKVPKEYVRDEVGWSNFDRVLRDEENIEARMRLSAKEGANETIDWWSKYYASIGDEQRAPGFAESGIEKLTVFECALEEADGYREFSDFMDTFIFRELSSGKCDVSALPPPRAALRAKIYIRRKGGNSSHTTYPPLETYPDSTRCLLRVYVIRAFDLVSRRSDGTCDPYIAIRCGNRKISARKAARFKDLNPIFGRMLEMVVSIPRDKNLVISVLDRHRIFSGFSSFISYTKFN</sequence>
<evidence type="ECO:0000313" key="7">
    <source>
        <dbReference type="EMBL" id="VDM47087.1"/>
    </source>
</evidence>
<name>A0A183V4U6_TOXCA</name>
<protein>
    <submittedName>
        <fullName evidence="9">C2 domain-containing protein</fullName>
    </submittedName>
</protein>
<dbReference type="PANTHER" id="PTHR12546">
    <property type="entry name" value="FER-1-LIKE"/>
    <property type="match status" value="1"/>
</dbReference>
<dbReference type="AlphaFoldDB" id="A0A183V4U6"/>
<keyword evidence="2" id="KW-0812">Transmembrane</keyword>
<dbReference type="EMBL" id="UYWY01023083">
    <property type="protein sequence ID" value="VDM47087.1"/>
    <property type="molecule type" value="Genomic_DNA"/>
</dbReference>
<evidence type="ECO:0000313" key="8">
    <source>
        <dbReference type="Proteomes" id="UP000050794"/>
    </source>
</evidence>